<evidence type="ECO:0000313" key="4">
    <source>
        <dbReference type="EMBL" id="KAK4382162.1"/>
    </source>
</evidence>
<dbReference type="Pfam" id="PF00201">
    <property type="entry name" value="UDPGT"/>
    <property type="match status" value="1"/>
</dbReference>
<dbReference type="CDD" id="cd03784">
    <property type="entry name" value="GT1_Gtf-like"/>
    <property type="match status" value="1"/>
</dbReference>
<proteinExistence type="inferred from homology"/>
<evidence type="ECO:0000256" key="1">
    <source>
        <dbReference type="ARBA" id="ARBA00009995"/>
    </source>
</evidence>
<protein>
    <submittedName>
        <fullName evidence="4">UDP-glycosyltransferase 83A1</fullName>
    </submittedName>
</protein>
<accession>A0AAE1VW22</accession>
<dbReference type="EMBL" id="JACGWL010000750">
    <property type="protein sequence ID" value="KAK4382162.1"/>
    <property type="molecule type" value="Genomic_DNA"/>
</dbReference>
<dbReference type="GO" id="GO:0080044">
    <property type="term" value="F:quercetin 7-O-glucosyltransferase activity"/>
    <property type="evidence" value="ECO:0007669"/>
    <property type="project" value="TreeGrafter"/>
</dbReference>
<dbReference type="Pfam" id="PF26168">
    <property type="entry name" value="Glyco_transf_N"/>
    <property type="match status" value="1"/>
</dbReference>
<evidence type="ECO:0000259" key="3">
    <source>
        <dbReference type="Pfam" id="PF26168"/>
    </source>
</evidence>
<evidence type="ECO:0000256" key="2">
    <source>
        <dbReference type="ARBA" id="ARBA00022679"/>
    </source>
</evidence>
<dbReference type="InterPro" id="IPR002213">
    <property type="entry name" value="UDP_glucos_trans"/>
</dbReference>
<dbReference type="FunFam" id="3.40.50.2000:FF:000061">
    <property type="entry name" value="UDP-glycosyltransferase 83A1"/>
    <property type="match status" value="1"/>
</dbReference>
<sequence>MADIAKGKRPHVLAVPFPAQGHVTPLMKLSRLIANHGIKVTFVNTQHIHDKILASLMLSDQDTKDKEEDNMVLTSIPDGLPPDDDRNDAFKLNESLRSTMAASLTDLINKINSSNSDEKVSCIVADLTVGWVLEVAERVGAEPVGFAPTSAASLAVALHIPKLIERGNLDGNDTSCLSWLNEKSTASVVYVSFGSLAVFSQHQLDELALGLELSGRPFLWVVRSDLANGSQAEYPNGFMERVVGIGKIVEWAPQEEVLSHPSVVCFMSHSGWNSTLEGLSRGVPFLCWPYFADQFYNQKYICEKWKIGLRINVDENGIRTRHGIKTKIEMLLSNDDFKANAMKLKEMVEKS</sequence>
<dbReference type="AlphaFoldDB" id="A0AAE1VW22"/>
<comment type="caution">
    <text evidence="4">The sequence shown here is derived from an EMBL/GenBank/DDBJ whole genome shotgun (WGS) entry which is preliminary data.</text>
</comment>
<dbReference type="PANTHER" id="PTHR11926">
    <property type="entry name" value="GLUCOSYL/GLUCURONOSYL TRANSFERASES"/>
    <property type="match status" value="1"/>
</dbReference>
<comment type="similarity">
    <text evidence="1">Belongs to the UDP-glycosyltransferase family.</text>
</comment>
<reference evidence="4" key="2">
    <citation type="journal article" date="2024" name="Plant">
        <title>Genomic evolution and insights into agronomic trait innovations of Sesamum species.</title>
        <authorList>
            <person name="Miao H."/>
            <person name="Wang L."/>
            <person name="Qu L."/>
            <person name="Liu H."/>
            <person name="Sun Y."/>
            <person name="Le M."/>
            <person name="Wang Q."/>
            <person name="Wei S."/>
            <person name="Zheng Y."/>
            <person name="Lin W."/>
            <person name="Duan Y."/>
            <person name="Cao H."/>
            <person name="Xiong S."/>
            <person name="Wang X."/>
            <person name="Wei L."/>
            <person name="Li C."/>
            <person name="Ma Q."/>
            <person name="Ju M."/>
            <person name="Zhao R."/>
            <person name="Li G."/>
            <person name="Mu C."/>
            <person name="Tian Q."/>
            <person name="Mei H."/>
            <person name="Zhang T."/>
            <person name="Gao T."/>
            <person name="Zhang H."/>
        </authorList>
    </citation>
    <scope>NUCLEOTIDE SEQUENCE</scope>
    <source>
        <strain evidence="4">K16</strain>
    </source>
</reference>
<dbReference type="Gene3D" id="3.40.50.2000">
    <property type="entry name" value="Glycogen Phosphorylase B"/>
    <property type="match status" value="2"/>
</dbReference>
<dbReference type="GO" id="GO:0080043">
    <property type="term" value="F:quercetin 3-O-glucosyltransferase activity"/>
    <property type="evidence" value="ECO:0007669"/>
    <property type="project" value="TreeGrafter"/>
</dbReference>
<gene>
    <name evidence="4" type="ORF">Sango_2899100</name>
</gene>
<dbReference type="SUPFAM" id="SSF53756">
    <property type="entry name" value="UDP-Glycosyltransferase/glycogen phosphorylase"/>
    <property type="match status" value="1"/>
</dbReference>
<name>A0AAE1VW22_9LAMI</name>
<feature type="domain" description="Glycosyltransferase N-terminal" evidence="3">
    <location>
        <begin position="12"/>
        <end position="154"/>
    </location>
</feature>
<dbReference type="Proteomes" id="UP001289374">
    <property type="component" value="Unassembled WGS sequence"/>
</dbReference>
<keyword evidence="5" id="KW-1185">Reference proteome</keyword>
<organism evidence="4 5">
    <name type="scientific">Sesamum angolense</name>
    <dbReference type="NCBI Taxonomy" id="2727404"/>
    <lineage>
        <taxon>Eukaryota</taxon>
        <taxon>Viridiplantae</taxon>
        <taxon>Streptophyta</taxon>
        <taxon>Embryophyta</taxon>
        <taxon>Tracheophyta</taxon>
        <taxon>Spermatophyta</taxon>
        <taxon>Magnoliopsida</taxon>
        <taxon>eudicotyledons</taxon>
        <taxon>Gunneridae</taxon>
        <taxon>Pentapetalae</taxon>
        <taxon>asterids</taxon>
        <taxon>lamiids</taxon>
        <taxon>Lamiales</taxon>
        <taxon>Pedaliaceae</taxon>
        <taxon>Sesamum</taxon>
    </lineage>
</organism>
<evidence type="ECO:0000313" key="5">
    <source>
        <dbReference type="Proteomes" id="UP001289374"/>
    </source>
</evidence>
<dbReference type="InterPro" id="IPR058980">
    <property type="entry name" value="Glyco_transf_N"/>
</dbReference>
<keyword evidence="2" id="KW-0808">Transferase</keyword>
<reference evidence="4" key="1">
    <citation type="submission" date="2020-06" db="EMBL/GenBank/DDBJ databases">
        <authorList>
            <person name="Li T."/>
            <person name="Hu X."/>
            <person name="Zhang T."/>
            <person name="Song X."/>
            <person name="Zhang H."/>
            <person name="Dai N."/>
            <person name="Sheng W."/>
            <person name="Hou X."/>
            <person name="Wei L."/>
        </authorList>
    </citation>
    <scope>NUCLEOTIDE SEQUENCE</scope>
    <source>
        <strain evidence="4">K16</strain>
        <tissue evidence="4">Leaf</tissue>
    </source>
</reference>
<dbReference type="PANTHER" id="PTHR11926:SF1412">
    <property type="entry name" value="UDP-GLYCOSYLTRANSFERASE 83A1-LIKE"/>
    <property type="match status" value="1"/>
</dbReference>